<dbReference type="EMBL" id="JBEPLN010000023">
    <property type="protein sequence ID" value="MET3634716.1"/>
    <property type="molecule type" value="Genomic_DNA"/>
</dbReference>
<reference evidence="1 2" key="1">
    <citation type="submission" date="2024-06" db="EMBL/GenBank/DDBJ databases">
        <title>Genomic Encyclopedia of Type Strains, Phase IV (KMG-IV): sequencing the most valuable type-strain genomes for metagenomic binning, comparative biology and taxonomic classification.</title>
        <authorList>
            <person name="Goeker M."/>
        </authorList>
    </citation>
    <scope>NUCLEOTIDE SEQUENCE [LARGE SCALE GENOMIC DNA]</scope>
    <source>
        <strain evidence="1 2">DSM 28302</strain>
    </source>
</reference>
<gene>
    <name evidence="1" type="ORF">ABID28_001375</name>
</gene>
<organism evidence="1 2">
    <name type="scientific">Streptococcus porcorum</name>
    <dbReference type="NCBI Taxonomy" id="701526"/>
    <lineage>
        <taxon>Bacteria</taxon>
        <taxon>Bacillati</taxon>
        <taxon>Bacillota</taxon>
        <taxon>Bacilli</taxon>
        <taxon>Lactobacillales</taxon>
        <taxon>Streptococcaceae</taxon>
        <taxon>Streptococcus</taxon>
    </lineage>
</organism>
<dbReference type="Proteomes" id="UP001549037">
    <property type="component" value="Unassembled WGS sequence"/>
</dbReference>
<evidence type="ECO:0000313" key="1">
    <source>
        <dbReference type="EMBL" id="MET3634716.1"/>
    </source>
</evidence>
<accession>A0ABV2JG19</accession>
<sequence>MRNLTYLTQTPDHFSLYINHTDGKLETRQKEQLVDSLSFYKPDANLLIAFHPSQKIAYSYNHSDGTLDLFYYDGEGSFEHWYQEKIPKLMNPKLELLNNGKILKLSEDCSLNLLSDGSIK</sequence>
<protein>
    <submittedName>
        <fullName evidence="1">6-phosphogluconolactonase (Cycloisomerase 2 family)</fullName>
    </submittedName>
</protein>
<proteinExistence type="predicted"/>
<keyword evidence="2" id="KW-1185">Reference proteome</keyword>
<name>A0ABV2JG19_9STRE</name>
<evidence type="ECO:0000313" key="2">
    <source>
        <dbReference type="Proteomes" id="UP001549037"/>
    </source>
</evidence>
<dbReference type="RefSeq" id="WP_354369294.1">
    <property type="nucleotide sequence ID" value="NZ_JBEPLN010000023.1"/>
</dbReference>
<comment type="caution">
    <text evidence="1">The sequence shown here is derived from an EMBL/GenBank/DDBJ whole genome shotgun (WGS) entry which is preliminary data.</text>
</comment>